<proteinExistence type="predicted"/>
<feature type="compositionally biased region" description="Basic and acidic residues" evidence="1">
    <location>
        <begin position="70"/>
        <end position="79"/>
    </location>
</feature>
<feature type="compositionally biased region" description="Basic and acidic residues" evidence="1">
    <location>
        <begin position="203"/>
        <end position="226"/>
    </location>
</feature>
<dbReference type="Proteomes" id="UP000289738">
    <property type="component" value="Chromosome B08"/>
</dbReference>
<accession>A0A444Y576</accession>
<evidence type="ECO:0000313" key="2">
    <source>
        <dbReference type="EMBL" id="RYQ97067.1"/>
    </source>
</evidence>
<evidence type="ECO:0000313" key="3">
    <source>
        <dbReference type="Proteomes" id="UP000289738"/>
    </source>
</evidence>
<feature type="region of interest" description="Disordered" evidence="1">
    <location>
        <begin position="70"/>
        <end position="108"/>
    </location>
</feature>
<dbReference type="EMBL" id="SDMP01000018">
    <property type="protein sequence ID" value="RYQ97067.1"/>
    <property type="molecule type" value="Genomic_DNA"/>
</dbReference>
<keyword evidence="3" id="KW-1185">Reference proteome</keyword>
<protein>
    <submittedName>
        <fullName evidence="2">Uncharacterized protein</fullName>
    </submittedName>
</protein>
<organism evidence="2 3">
    <name type="scientific">Arachis hypogaea</name>
    <name type="common">Peanut</name>
    <dbReference type="NCBI Taxonomy" id="3818"/>
    <lineage>
        <taxon>Eukaryota</taxon>
        <taxon>Viridiplantae</taxon>
        <taxon>Streptophyta</taxon>
        <taxon>Embryophyta</taxon>
        <taxon>Tracheophyta</taxon>
        <taxon>Spermatophyta</taxon>
        <taxon>Magnoliopsida</taxon>
        <taxon>eudicotyledons</taxon>
        <taxon>Gunneridae</taxon>
        <taxon>Pentapetalae</taxon>
        <taxon>rosids</taxon>
        <taxon>fabids</taxon>
        <taxon>Fabales</taxon>
        <taxon>Fabaceae</taxon>
        <taxon>Papilionoideae</taxon>
        <taxon>50 kb inversion clade</taxon>
        <taxon>dalbergioids sensu lato</taxon>
        <taxon>Dalbergieae</taxon>
        <taxon>Pterocarpus clade</taxon>
        <taxon>Arachis</taxon>
    </lineage>
</organism>
<feature type="compositionally biased region" description="Basic and acidic residues" evidence="1">
    <location>
        <begin position="98"/>
        <end position="108"/>
    </location>
</feature>
<evidence type="ECO:0000256" key="1">
    <source>
        <dbReference type="SAM" id="MobiDB-lite"/>
    </source>
</evidence>
<sequence>MKFWIQVHGIPVDYISKETTIRIENMLGVVAEVENSKVDRVLRRSFLRIRVGINITKALPTEFCSRQGGWKEQDVKETARGQQSMRRGSEDRQDTEESMIRDDQNLQHELREDDFLENQFWKRTREKEQRGRNNTCPTKQTGWKGANIEGPTNWVRKELTRREIKSQDQKEHHGAEASYEALPKITEHEVLIRNNQTNGSNRESYRSNKEKLSENREESKKEKYKQEYKAESGDMYYVELASDDEEGAGKTVENNRATSGWEIELANCMQQSLKLKRKREDRRILQIAGVACEKDNKKDPV</sequence>
<dbReference type="AlphaFoldDB" id="A0A444Y576"/>
<feature type="compositionally biased region" description="Polar residues" evidence="1">
    <location>
        <begin position="193"/>
        <end position="202"/>
    </location>
</feature>
<feature type="compositionally biased region" description="Polar residues" evidence="1">
    <location>
        <begin position="132"/>
        <end position="141"/>
    </location>
</feature>
<feature type="region of interest" description="Disordered" evidence="1">
    <location>
        <begin position="191"/>
        <end position="226"/>
    </location>
</feature>
<reference evidence="2 3" key="1">
    <citation type="submission" date="2019-01" db="EMBL/GenBank/DDBJ databases">
        <title>Sequencing of cultivated peanut Arachis hypogaea provides insights into genome evolution and oil improvement.</title>
        <authorList>
            <person name="Chen X."/>
        </authorList>
    </citation>
    <scope>NUCLEOTIDE SEQUENCE [LARGE SCALE GENOMIC DNA]</scope>
    <source>
        <strain evidence="3">cv. Fuhuasheng</strain>
        <tissue evidence="2">Leaves</tissue>
    </source>
</reference>
<name>A0A444Y576_ARAHY</name>
<comment type="caution">
    <text evidence="2">The sequence shown here is derived from an EMBL/GenBank/DDBJ whole genome shotgun (WGS) entry which is preliminary data.</text>
</comment>
<gene>
    <name evidence="2" type="ORF">Ahy_B08g093057</name>
</gene>
<feature type="region of interest" description="Disordered" evidence="1">
    <location>
        <begin position="124"/>
        <end position="155"/>
    </location>
</feature>